<evidence type="ECO:0000313" key="1">
    <source>
        <dbReference type="EMBL" id="QHT98860.1"/>
    </source>
</evidence>
<organism evidence="1">
    <name type="scientific">viral metagenome</name>
    <dbReference type="NCBI Taxonomy" id="1070528"/>
    <lineage>
        <taxon>unclassified sequences</taxon>
        <taxon>metagenomes</taxon>
        <taxon>organismal metagenomes</taxon>
    </lineage>
</organism>
<sequence>MSYNNTKSVSQVTSNITKESQNYDITKEENSKIRYLMSYYGY</sequence>
<proteinExistence type="predicted"/>
<name>A0A6C0J260_9ZZZZ</name>
<reference evidence="1" key="1">
    <citation type="journal article" date="2020" name="Nature">
        <title>Giant virus diversity and host interactions through global metagenomics.</title>
        <authorList>
            <person name="Schulz F."/>
            <person name="Roux S."/>
            <person name="Paez-Espino D."/>
            <person name="Jungbluth S."/>
            <person name="Walsh D.A."/>
            <person name="Denef V.J."/>
            <person name="McMahon K.D."/>
            <person name="Konstantinidis K.T."/>
            <person name="Eloe-Fadrosh E.A."/>
            <person name="Kyrpides N.C."/>
            <person name="Woyke T."/>
        </authorList>
    </citation>
    <scope>NUCLEOTIDE SEQUENCE</scope>
    <source>
        <strain evidence="1">GVMAG-M-3300025695-21</strain>
    </source>
</reference>
<protein>
    <submittedName>
        <fullName evidence="1">Uncharacterized protein</fullName>
    </submittedName>
</protein>
<dbReference type="EMBL" id="MN740297">
    <property type="protein sequence ID" value="QHT98860.1"/>
    <property type="molecule type" value="Genomic_DNA"/>
</dbReference>
<dbReference type="AlphaFoldDB" id="A0A6C0J260"/>
<accession>A0A6C0J260</accession>